<accession>A0A6J4QIW9</accession>
<dbReference type="SUPFAM" id="SSF55785">
    <property type="entry name" value="PYP-like sensor domain (PAS domain)"/>
    <property type="match status" value="1"/>
</dbReference>
<dbReference type="Pfam" id="PF13426">
    <property type="entry name" value="PAS_9"/>
    <property type="match status" value="1"/>
</dbReference>
<dbReference type="CDD" id="cd00130">
    <property type="entry name" value="PAS"/>
    <property type="match status" value="1"/>
</dbReference>
<dbReference type="Gene3D" id="3.60.40.10">
    <property type="entry name" value="PPM-type phosphatase domain"/>
    <property type="match status" value="1"/>
</dbReference>
<dbReference type="AlphaFoldDB" id="A0A6J4QIW9"/>
<dbReference type="PROSITE" id="PS50113">
    <property type="entry name" value="PAC"/>
    <property type="match status" value="1"/>
</dbReference>
<reference evidence="4" key="1">
    <citation type="submission" date="2020-02" db="EMBL/GenBank/DDBJ databases">
        <authorList>
            <person name="Meier V. D."/>
        </authorList>
    </citation>
    <scope>NUCLEOTIDE SEQUENCE</scope>
    <source>
        <strain evidence="4">AVDCRST_MAG35</strain>
    </source>
</reference>
<dbReference type="SMART" id="SM00331">
    <property type="entry name" value="PP2C_SIG"/>
    <property type="match status" value="1"/>
</dbReference>
<dbReference type="SMART" id="SM00065">
    <property type="entry name" value="GAF"/>
    <property type="match status" value="1"/>
</dbReference>
<dbReference type="InterPro" id="IPR003018">
    <property type="entry name" value="GAF"/>
</dbReference>
<dbReference type="SUPFAM" id="SSF81606">
    <property type="entry name" value="PP2C-like"/>
    <property type="match status" value="1"/>
</dbReference>
<gene>
    <name evidence="4" type="ORF">AVDCRST_MAG35-3104</name>
</gene>
<evidence type="ECO:0000313" key="4">
    <source>
        <dbReference type="EMBL" id="CAA9438546.1"/>
    </source>
</evidence>
<feature type="domain" description="PAC" evidence="3">
    <location>
        <begin position="217"/>
        <end position="271"/>
    </location>
</feature>
<dbReference type="SMART" id="SM00086">
    <property type="entry name" value="PAC"/>
    <property type="match status" value="1"/>
</dbReference>
<evidence type="ECO:0000259" key="2">
    <source>
        <dbReference type="PROSITE" id="PS50112"/>
    </source>
</evidence>
<dbReference type="InterPro" id="IPR001610">
    <property type="entry name" value="PAC"/>
</dbReference>
<dbReference type="InterPro" id="IPR036457">
    <property type="entry name" value="PPM-type-like_dom_sf"/>
</dbReference>
<organism evidence="4">
    <name type="scientific">uncultured Quadrisphaera sp</name>
    <dbReference type="NCBI Taxonomy" id="904978"/>
    <lineage>
        <taxon>Bacteria</taxon>
        <taxon>Bacillati</taxon>
        <taxon>Actinomycetota</taxon>
        <taxon>Actinomycetes</taxon>
        <taxon>Kineosporiales</taxon>
        <taxon>Kineosporiaceae</taxon>
        <taxon>Quadrisphaera</taxon>
        <taxon>environmental samples</taxon>
    </lineage>
</organism>
<dbReference type="SUPFAM" id="SSF55781">
    <property type="entry name" value="GAF domain-like"/>
    <property type="match status" value="1"/>
</dbReference>
<evidence type="ECO:0000259" key="3">
    <source>
        <dbReference type="PROSITE" id="PS50113"/>
    </source>
</evidence>
<dbReference type="Pfam" id="PF07228">
    <property type="entry name" value="SpoIIE"/>
    <property type="match status" value="1"/>
</dbReference>
<dbReference type="GO" id="GO:0016791">
    <property type="term" value="F:phosphatase activity"/>
    <property type="evidence" value="ECO:0007669"/>
    <property type="project" value="TreeGrafter"/>
</dbReference>
<dbReference type="InterPro" id="IPR000700">
    <property type="entry name" value="PAS-assoc_C"/>
</dbReference>
<name>A0A6J4QIW9_9ACTN</name>
<dbReference type="InterPro" id="IPR000014">
    <property type="entry name" value="PAS"/>
</dbReference>
<dbReference type="SMART" id="SM00091">
    <property type="entry name" value="PAS"/>
    <property type="match status" value="2"/>
</dbReference>
<dbReference type="Gene3D" id="3.30.450.40">
    <property type="match status" value="1"/>
</dbReference>
<dbReference type="NCBIfam" id="TIGR00229">
    <property type="entry name" value="sensory_box"/>
    <property type="match status" value="1"/>
</dbReference>
<dbReference type="InterPro" id="IPR052016">
    <property type="entry name" value="Bact_Sigma-Reg"/>
</dbReference>
<dbReference type="Gene3D" id="3.30.450.20">
    <property type="entry name" value="PAS domain"/>
    <property type="match status" value="1"/>
</dbReference>
<protein>
    <submittedName>
        <fullName evidence="4">Serine phosphatase RsbU, regulator of sigma subunit</fullName>
    </submittedName>
</protein>
<proteinExistence type="predicted"/>
<dbReference type="EMBL" id="CADCUY010000590">
    <property type="protein sequence ID" value="CAA9438546.1"/>
    <property type="molecule type" value="Genomic_DNA"/>
</dbReference>
<dbReference type="PROSITE" id="PS50112">
    <property type="entry name" value="PAS"/>
    <property type="match status" value="1"/>
</dbReference>
<keyword evidence="1" id="KW-0378">Hydrolase</keyword>
<dbReference type="PANTHER" id="PTHR43156">
    <property type="entry name" value="STAGE II SPORULATION PROTEIN E-RELATED"/>
    <property type="match status" value="1"/>
</dbReference>
<dbReference type="InterPro" id="IPR001932">
    <property type="entry name" value="PPM-type_phosphatase-like_dom"/>
</dbReference>
<evidence type="ECO:0000256" key="1">
    <source>
        <dbReference type="ARBA" id="ARBA00022801"/>
    </source>
</evidence>
<dbReference type="InterPro" id="IPR035965">
    <property type="entry name" value="PAS-like_dom_sf"/>
</dbReference>
<dbReference type="InterPro" id="IPR029016">
    <property type="entry name" value="GAF-like_dom_sf"/>
</dbReference>
<sequence>MVMAPEVTRRLSRVALDSPAAVLLVDLAAGHVTYANPLAEQLAPGARLPVPVEEWSRAAGLRDRSGALLGETDSPLVRIAAGAPVIGEAVSAERASRATARREPLWVVGLPLSDGLGPLAQQALVAFLPLRDEAAVQGAQAEALDLASRAVIASSTAFTISDATLPDNPLVWVNPAFEQATGYSAETVLGRNCRFLQGPETDPAAVARIGRAIRDGQPAEEVLLNYRADGTAFWNALVITPLRGADGAVRHFVGVQTDVTARIEVEEQRAAAHAKADAALAAERAARADAEAAHERAVVAQRRLALLAEASSMLSATLQVDVAAQRLCDLAVPLLADWAVLTLVAADGTPTVHARHRDGLDEVLDRWVELHPALLRRGTTTSRVLSTGEPALLTDLSPDVLRTPAVGAPGDELAEMVGTLGLGAVIVVPLVARRRVIGVLSLVAGSSGRTYDEEDLAVAADLARRAALALDNARLYAAERSTAVTLQRSLLPVVPRVPGLETAAVYLPGNDRAEVGGDWYDVLPLPDGAVGLVVGDVMGHDLAAAAAMGQLRSVLRAYAWEGAGPASALDRLCTVVRGLDVADLATCVYARLEGAGTPAPHLRWSNAGHHPPLLRTPDGAVHALDGGAGVVIGVDPLLGGVVGRPEDDRAIAPGSVLLLFTDGLVERRGDGIDAGLEQVRATLAAHDPADGPEALTRALTEQLAAEDQEGAHDDVCLLAVRVL</sequence>
<dbReference type="Pfam" id="PF13185">
    <property type="entry name" value="GAF_2"/>
    <property type="match status" value="1"/>
</dbReference>
<feature type="domain" description="PAS" evidence="2">
    <location>
        <begin position="167"/>
        <end position="216"/>
    </location>
</feature>
<dbReference type="PANTHER" id="PTHR43156:SF2">
    <property type="entry name" value="STAGE II SPORULATION PROTEIN E"/>
    <property type="match status" value="1"/>
</dbReference>